<dbReference type="PROSITE" id="PS50893">
    <property type="entry name" value="ABC_TRANSPORTER_2"/>
    <property type="match status" value="1"/>
</dbReference>
<proteinExistence type="inferred from homology"/>
<protein>
    <submittedName>
        <fullName evidence="11">Peptide ABC transporter ATP-binding protein</fullName>
    </submittedName>
</protein>
<evidence type="ECO:0000256" key="2">
    <source>
        <dbReference type="ARBA" id="ARBA00005417"/>
    </source>
</evidence>
<keyword evidence="5" id="KW-0997">Cell inner membrane</keyword>
<evidence type="ECO:0000313" key="11">
    <source>
        <dbReference type="EMBL" id="BDR52664.1"/>
    </source>
</evidence>
<dbReference type="SMART" id="SM00382">
    <property type="entry name" value="AAA"/>
    <property type="match status" value="1"/>
</dbReference>
<evidence type="ECO:0000313" key="12">
    <source>
        <dbReference type="Proteomes" id="UP001321766"/>
    </source>
</evidence>
<feature type="domain" description="ABC transporter" evidence="10">
    <location>
        <begin position="3"/>
        <end position="246"/>
    </location>
</feature>
<evidence type="ECO:0000256" key="1">
    <source>
        <dbReference type="ARBA" id="ARBA00004202"/>
    </source>
</evidence>
<evidence type="ECO:0000256" key="4">
    <source>
        <dbReference type="ARBA" id="ARBA00022475"/>
    </source>
</evidence>
<keyword evidence="6" id="KW-0547">Nucleotide-binding</keyword>
<evidence type="ECO:0000256" key="7">
    <source>
        <dbReference type="ARBA" id="ARBA00022840"/>
    </source>
</evidence>
<dbReference type="InterPro" id="IPR050388">
    <property type="entry name" value="ABC_Ni/Peptide_Import"/>
</dbReference>
<dbReference type="PANTHER" id="PTHR43297">
    <property type="entry name" value="OLIGOPEPTIDE TRANSPORT ATP-BINDING PROTEIN APPD"/>
    <property type="match status" value="1"/>
</dbReference>
<keyword evidence="7 11" id="KW-0067">ATP-binding</keyword>
<dbReference type="Pfam" id="PF00005">
    <property type="entry name" value="ABC_tran"/>
    <property type="match status" value="1"/>
</dbReference>
<evidence type="ECO:0000256" key="8">
    <source>
        <dbReference type="ARBA" id="ARBA00022967"/>
    </source>
</evidence>
<dbReference type="EMBL" id="AP026798">
    <property type="protein sequence ID" value="BDR52664.1"/>
    <property type="molecule type" value="Genomic_DNA"/>
</dbReference>
<keyword evidence="3" id="KW-0813">Transport</keyword>
<keyword evidence="9" id="KW-0472">Membrane</keyword>
<evidence type="ECO:0000259" key="10">
    <source>
        <dbReference type="PROSITE" id="PS50893"/>
    </source>
</evidence>
<evidence type="ECO:0000256" key="6">
    <source>
        <dbReference type="ARBA" id="ARBA00022741"/>
    </source>
</evidence>
<dbReference type="Proteomes" id="UP001321766">
    <property type="component" value="Chromosome"/>
</dbReference>
<dbReference type="InterPro" id="IPR003439">
    <property type="entry name" value="ABC_transporter-like_ATP-bd"/>
</dbReference>
<accession>A0ABN6S939</accession>
<comment type="similarity">
    <text evidence="2">Belongs to the ABC transporter superfamily.</text>
</comment>
<name>A0ABN6S939_9BIFI</name>
<comment type="subcellular location">
    <subcellularLocation>
        <location evidence="1">Cell membrane</location>
        <topology evidence="1">Peripheral membrane protein</topology>
    </subcellularLocation>
</comment>
<organism evidence="11 12">
    <name type="scientific">Bombiscardovia nodaiensis</name>
    <dbReference type="NCBI Taxonomy" id="2932181"/>
    <lineage>
        <taxon>Bacteria</taxon>
        <taxon>Bacillati</taxon>
        <taxon>Actinomycetota</taxon>
        <taxon>Actinomycetes</taxon>
        <taxon>Bifidobacteriales</taxon>
        <taxon>Bifidobacteriaceae</taxon>
        <taxon>Bombiscardovia</taxon>
    </lineage>
</organism>
<evidence type="ECO:0000256" key="5">
    <source>
        <dbReference type="ARBA" id="ARBA00022519"/>
    </source>
</evidence>
<keyword evidence="12" id="KW-1185">Reference proteome</keyword>
<dbReference type="GO" id="GO:0005524">
    <property type="term" value="F:ATP binding"/>
    <property type="evidence" value="ECO:0007669"/>
    <property type="project" value="UniProtKB-KW"/>
</dbReference>
<reference evidence="11 12" key="1">
    <citation type="journal article" date="2023" name="Microbiol. Spectr.">
        <title>Symbiosis of Carpenter Bees with Uncharacterized Lactic Acid Bacteria Showing NAD Auxotrophy.</title>
        <authorList>
            <person name="Kawasaki S."/>
            <person name="Ozawa K."/>
            <person name="Mori T."/>
            <person name="Yamamoto A."/>
            <person name="Ito M."/>
            <person name="Ohkuma M."/>
            <person name="Sakamoto M."/>
            <person name="Matsutani M."/>
        </authorList>
    </citation>
    <scope>NUCLEOTIDE SEQUENCE [LARGE SCALE GENOMIC DNA]</scope>
    <source>
        <strain evidence="11 12">Kim37-2</strain>
    </source>
</reference>
<keyword evidence="4" id="KW-1003">Cell membrane</keyword>
<sequence length="264" mass="28193">MSLQIHNLSVSLGGQELVHGVNLDVRDGERVGLIGPSGSGKSMITKALLALLPPGARTSGSIQLFGQELVGLGEEAMAFVRGSYIGTVFQNPGSSLNPVLTVAQQVALPLRLHYQLSRQDRDERVAAMLESVGLGADLARKYPSQLSGGQQQRVAIATALVTAPKLIIADEPTTALDSLTQRQILDLLRRLVDLSGASLLFVTHDFTVLSRVCQTSYVLEEGRIVEGGPTQSLLKDPQQSLTRQLVKAAHALTLQAGESEQVDQ</sequence>
<evidence type="ECO:0000256" key="9">
    <source>
        <dbReference type="ARBA" id="ARBA00023136"/>
    </source>
</evidence>
<dbReference type="PANTHER" id="PTHR43297:SF14">
    <property type="entry name" value="ATPASE AAA-TYPE CORE DOMAIN-CONTAINING PROTEIN"/>
    <property type="match status" value="1"/>
</dbReference>
<dbReference type="Gene3D" id="3.40.50.300">
    <property type="entry name" value="P-loop containing nucleotide triphosphate hydrolases"/>
    <property type="match status" value="1"/>
</dbReference>
<dbReference type="SUPFAM" id="SSF52540">
    <property type="entry name" value="P-loop containing nucleoside triphosphate hydrolases"/>
    <property type="match status" value="1"/>
</dbReference>
<dbReference type="PROSITE" id="PS00211">
    <property type="entry name" value="ABC_TRANSPORTER_1"/>
    <property type="match status" value="1"/>
</dbReference>
<dbReference type="InterPro" id="IPR027417">
    <property type="entry name" value="P-loop_NTPase"/>
</dbReference>
<gene>
    <name evidence="11" type="primary">oppD</name>
    <name evidence="11" type="ORF">KIM372_05710</name>
</gene>
<evidence type="ECO:0000256" key="3">
    <source>
        <dbReference type="ARBA" id="ARBA00022448"/>
    </source>
</evidence>
<dbReference type="CDD" id="cd03257">
    <property type="entry name" value="ABC_NikE_OppD_transporters"/>
    <property type="match status" value="1"/>
</dbReference>
<keyword evidence="8" id="KW-1278">Translocase</keyword>
<dbReference type="InterPro" id="IPR017871">
    <property type="entry name" value="ABC_transporter-like_CS"/>
</dbReference>
<dbReference type="InterPro" id="IPR003593">
    <property type="entry name" value="AAA+_ATPase"/>
</dbReference>